<dbReference type="Pfam" id="PF04951">
    <property type="entry name" value="Peptidase_M55"/>
    <property type="match status" value="1"/>
</dbReference>
<dbReference type="EMBL" id="CP002025">
    <property type="protein sequence ID" value="ADK31159.1"/>
    <property type="molecule type" value="Genomic_DNA"/>
</dbReference>
<evidence type="ECO:0000313" key="3">
    <source>
        <dbReference type="EMBL" id="ADK31159.1"/>
    </source>
</evidence>
<organism evidence="3 4">
    <name type="scientific">Brachyspira pilosicoli (strain ATCC BAA-1826 / 95/1000)</name>
    <dbReference type="NCBI Taxonomy" id="759914"/>
    <lineage>
        <taxon>Bacteria</taxon>
        <taxon>Pseudomonadati</taxon>
        <taxon>Spirochaetota</taxon>
        <taxon>Spirochaetia</taxon>
        <taxon>Brachyspirales</taxon>
        <taxon>Brachyspiraceae</taxon>
        <taxon>Brachyspira</taxon>
    </lineage>
</organism>
<dbReference type="FunCoup" id="D8IDD6">
    <property type="interactions" value="29"/>
</dbReference>
<evidence type="ECO:0000313" key="4">
    <source>
        <dbReference type="Proteomes" id="UP000000332"/>
    </source>
</evidence>
<dbReference type="Gene3D" id="3.40.50.10780">
    <property type="entry name" value="Dipeptide transport protein"/>
    <property type="match status" value="1"/>
</dbReference>
<dbReference type="CDD" id="cd08770">
    <property type="entry name" value="DAP_dppA_3"/>
    <property type="match status" value="1"/>
</dbReference>
<dbReference type="HOGENOM" id="CLU_086038_2_0_12"/>
<feature type="binding site" evidence="2">
    <location>
        <position position="81"/>
    </location>
    <ligand>
        <name>Zn(2+)</name>
        <dbReference type="ChEBI" id="CHEBI:29105"/>
        <label>2</label>
    </ligand>
</feature>
<reference evidence="3 4" key="1">
    <citation type="journal article" date="2010" name="PLoS ONE">
        <title>The complete genome sequence of the pathogenic intestinal spirochete Brachyspira pilosicoli and comparison with other Brachyspira genomes.</title>
        <authorList>
            <person name="Wanchanthuek P."/>
            <person name="Bellgard M.I."/>
            <person name="La T."/>
            <person name="Ryan K."/>
            <person name="Moolhuijzen P."/>
            <person name="Chapman B."/>
            <person name="Black M."/>
            <person name="Schibeci D."/>
            <person name="Hunter A."/>
            <person name="Barrero R."/>
            <person name="Phillips N.D."/>
            <person name="Hampson D.J."/>
        </authorList>
    </citation>
    <scope>NUCLEOTIDE SEQUENCE [LARGE SCALE GENOMIC DNA]</scope>
    <source>
        <strain evidence="4">ATCC BAA-1826 / 95/1000</strain>
    </source>
</reference>
<feature type="binding site" evidence="2">
    <location>
        <position position="29"/>
    </location>
    <ligand>
        <name>Zn(2+)</name>
        <dbReference type="ChEBI" id="CHEBI:29105"/>
        <label>2</label>
    </ligand>
</feature>
<dbReference type="Proteomes" id="UP000000332">
    <property type="component" value="Chromosome"/>
</dbReference>
<feature type="binding site" evidence="2">
    <location>
        <position position="29"/>
    </location>
    <ligand>
        <name>Zn(2+)</name>
        <dbReference type="ChEBI" id="CHEBI:29105"/>
        <label>1</label>
    </ligand>
</feature>
<dbReference type="PIRSF" id="PIRSF015853">
    <property type="entry name" value="Pep_DppA"/>
    <property type="match status" value="1"/>
</dbReference>
<gene>
    <name evidence="3" type="ordered locus">BP951000_1170</name>
</gene>
<accession>D8IDD6</accession>
<dbReference type="Gene3D" id="3.30.1360.130">
    <property type="entry name" value="Dipeptide transport protein"/>
    <property type="match status" value="1"/>
</dbReference>
<dbReference type="InterPro" id="IPR007035">
    <property type="entry name" value="Peptidase_M55"/>
</dbReference>
<feature type="active site" description="Nucleophile" evidence="1">
    <location>
        <position position="138"/>
    </location>
</feature>
<dbReference type="AlphaFoldDB" id="D8IDD6"/>
<dbReference type="GO" id="GO:0046872">
    <property type="term" value="F:metal ion binding"/>
    <property type="evidence" value="ECO:0007669"/>
    <property type="project" value="UniProtKB-KW"/>
</dbReference>
<feature type="binding site" evidence="2">
    <location>
        <position position="126"/>
    </location>
    <ligand>
        <name>Zn(2+)</name>
        <dbReference type="ChEBI" id="CHEBI:29105"/>
        <label>2</label>
    </ligand>
</feature>
<keyword evidence="4" id="KW-1185">Reference proteome</keyword>
<sequence length="288" mass="32400">MYKIKNIIVYITKNYFNKERKMKVFISADIEGVTTTTQWPDTDVGSLTYKEHALQMTKEVNAACEGAILAGAKEIFVKDAHDSAMNIDQTALPDIVKVHRRWSGDPYSMVEGIDESFDAAMFIGYHSPATSGSNPLSHTMSNAKVFSIKLNDVVASEFMFFSYAAAYRNVPSVFLSGDKGLCDDANNMDPNHPSLITVAVKEGAGYATINYSPNLMIKTIKEKTEEALKQDLKCLKLPKTFKLEVTYKEHGYAYKMSFYPNAKKVNDNTIVYESNDYYEILRAMKFVL</sequence>
<keyword evidence="2" id="KW-0479">Metal-binding</keyword>
<dbReference type="InParanoid" id="D8IDD6"/>
<keyword evidence="2" id="KW-0862">Zinc</keyword>
<name>D8IDD6_BRAP9</name>
<feature type="binding site" evidence="2">
    <location>
        <position position="157"/>
    </location>
    <ligand>
        <name>Zn(2+)</name>
        <dbReference type="ChEBI" id="CHEBI:29105"/>
        <label>2</label>
    </ligand>
</feature>
<dbReference type="SUPFAM" id="SSF63992">
    <property type="entry name" value="Dipeptide transport protein"/>
    <property type="match status" value="1"/>
</dbReference>
<evidence type="ECO:0000256" key="1">
    <source>
        <dbReference type="PIRSR" id="PIRSR015853-1"/>
    </source>
</evidence>
<dbReference type="InterPro" id="IPR036177">
    <property type="entry name" value="Peptidase_M55_sf"/>
</dbReference>
<dbReference type="eggNOG" id="COG2362">
    <property type="taxonomic scope" value="Bacteria"/>
</dbReference>
<evidence type="ECO:0000256" key="2">
    <source>
        <dbReference type="PIRSR" id="PIRSR015853-2"/>
    </source>
</evidence>
<protein>
    <submittedName>
        <fullName evidence="3">Thermostable D-stereospecific amino acid amidase</fullName>
    </submittedName>
</protein>
<dbReference type="InterPro" id="IPR027476">
    <property type="entry name" value="DppA_N"/>
</dbReference>
<feature type="binding site" evidence="2">
    <location>
        <position position="31"/>
    </location>
    <ligand>
        <name>Zn(2+)</name>
        <dbReference type="ChEBI" id="CHEBI:29105"/>
        <label>1</label>
    </ligand>
</feature>
<proteinExistence type="predicted"/>
<dbReference type="KEGG" id="bpo:BP951000_1170"/>
<dbReference type="STRING" id="759914.BP951000_1170"/>